<evidence type="ECO:0000313" key="2">
    <source>
        <dbReference type="Proteomes" id="UP000272412"/>
    </source>
</evidence>
<keyword evidence="2" id="KW-1185">Reference proteome</keyword>
<dbReference type="RefSeq" id="WP_123804044.1">
    <property type="nucleotide sequence ID" value="NZ_CP023429.1"/>
</dbReference>
<comment type="caution">
    <text evidence="1">The sequence shown here is derived from an EMBL/GenBank/DDBJ whole genome shotgun (WGS) entry which is preliminary data.</text>
</comment>
<dbReference type="AlphaFoldDB" id="A0A3N4MWH1"/>
<sequence length="181" mass="20037">MTKNIFSALQECSSGSNFLIKNDDFLTPSYIVTIAAHLKKNPITLDCFQVQSESIQSYLATIGFNEALWNIPCTNYRHNIGSTYSVLTLLDNEEATDSANTQIISCISNFTTNYQSEGLNSLKEVIGEVHDNVWSHGKSTGFSMTQLYKKAGKIEFALADLGGGFLKELNRVNLPISTHDQ</sequence>
<dbReference type="EMBL" id="RPFL01000012">
    <property type="protein sequence ID" value="RPD87508.1"/>
    <property type="molecule type" value="Genomic_DNA"/>
</dbReference>
<protein>
    <submittedName>
        <fullName evidence="1">Uncharacterized protein</fullName>
    </submittedName>
</protein>
<accession>A0A3N4MWH1</accession>
<name>A0A3N4MWH1_9NEIS</name>
<gene>
    <name evidence="1" type="ORF">EGK74_05300</name>
</gene>
<proteinExistence type="predicted"/>
<reference evidence="1 2" key="1">
    <citation type="submission" date="2018-11" db="EMBL/GenBank/DDBJ databases">
        <title>Neisseria weixii sp. nov. isolated from the rectal contents of plateau pika (Ochotona cruzoniae).</title>
        <authorList>
            <person name="Zhang G."/>
        </authorList>
    </citation>
    <scope>NUCLEOTIDE SEQUENCE [LARGE SCALE GENOMIC DNA]</scope>
    <source>
        <strain evidence="1 2">10009</strain>
    </source>
</reference>
<organism evidence="1 2">
    <name type="scientific">Neisseria weixii</name>
    <dbReference type="NCBI Taxonomy" id="1853276"/>
    <lineage>
        <taxon>Bacteria</taxon>
        <taxon>Pseudomonadati</taxon>
        <taxon>Pseudomonadota</taxon>
        <taxon>Betaproteobacteria</taxon>
        <taxon>Neisseriales</taxon>
        <taxon>Neisseriaceae</taxon>
        <taxon>Neisseria</taxon>
    </lineage>
</organism>
<dbReference type="OrthoDB" id="7017935at2"/>
<evidence type="ECO:0000313" key="1">
    <source>
        <dbReference type="EMBL" id="RPD87508.1"/>
    </source>
</evidence>
<dbReference type="Proteomes" id="UP000272412">
    <property type="component" value="Unassembled WGS sequence"/>
</dbReference>